<name>A0AAF0WWS9_DAUCS</name>
<dbReference type="PROSITE" id="PS00028">
    <property type="entry name" value="ZINC_FINGER_C2H2_1"/>
    <property type="match status" value="1"/>
</dbReference>
<organism evidence="7 8">
    <name type="scientific">Daucus carota subsp. sativus</name>
    <name type="common">Carrot</name>
    <dbReference type="NCBI Taxonomy" id="79200"/>
    <lineage>
        <taxon>Eukaryota</taxon>
        <taxon>Viridiplantae</taxon>
        <taxon>Streptophyta</taxon>
        <taxon>Embryophyta</taxon>
        <taxon>Tracheophyta</taxon>
        <taxon>Spermatophyta</taxon>
        <taxon>Magnoliopsida</taxon>
        <taxon>eudicotyledons</taxon>
        <taxon>Gunneridae</taxon>
        <taxon>Pentapetalae</taxon>
        <taxon>asterids</taxon>
        <taxon>campanulids</taxon>
        <taxon>Apiales</taxon>
        <taxon>Apiaceae</taxon>
        <taxon>Apioideae</taxon>
        <taxon>Scandiceae</taxon>
        <taxon>Daucinae</taxon>
        <taxon>Daucus</taxon>
        <taxon>Daucus sect. Daucus</taxon>
    </lineage>
</organism>
<evidence type="ECO:0000256" key="1">
    <source>
        <dbReference type="ARBA" id="ARBA00022723"/>
    </source>
</evidence>
<evidence type="ECO:0000313" key="8">
    <source>
        <dbReference type="Proteomes" id="UP000077755"/>
    </source>
</evidence>
<dbReference type="GO" id="GO:0030155">
    <property type="term" value="P:regulation of cell adhesion"/>
    <property type="evidence" value="ECO:0007669"/>
    <property type="project" value="TreeGrafter"/>
</dbReference>
<dbReference type="Gene3D" id="3.30.40.10">
    <property type="entry name" value="Zinc/RING finger domain, C3HC4 (zinc finger)"/>
    <property type="match status" value="1"/>
</dbReference>
<evidence type="ECO:0000256" key="5">
    <source>
        <dbReference type="PROSITE-ProRule" id="PRU00042"/>
    </source>
</evidence>
<accession>A0AAF0WWS9</accession>
<dbReference type="GO" id="GO:0061630">
    <property type="term" value="F:ubiquitin protein ligase activity"/>
    <property type="evidence" value="ECO:0007669"/>
    <property type="project" value="InterPro"/>
</dbReference>
<proteinExistence type="inferred from homology"/>
<evidence type="ECO:0000256" key="4">
    <source>
        <dbReference type="ARBA" id="ARBA00038499"/>
    </source>
</evidence>
<dbReference type="SUPFAM" id="SSF57850">
    <property type="entry name" value="RING/U-box"/>
    <property type="match status" value="1"/>
</dbReference>
<evidence type="ECO:0000256" key="3">
    <source>
        <dbReference type="ARBA" id="ARBA00022833"/>
    </source>
</evidence>
<dbReference type="PANTHER" id="PTHR13480:SF0">
    <property type="entry name" value="E3 UBIQUITIN-PROTEIN LIGASE HAKAI"/>
    <property type="match status" value="1"/>
</dbReference>
<dbReference type="InterPro" id="IPR013083">
    <property type="entry name" value="Znf_RING/FYVE/PHD"/>
</dbReference>
<evidence type="ECO:0000259" key="6">
    <source>
        <dbReference type="PROSITE" id="PS50157"/>
    </source>
</evidence>
<evidence type="ECO:0000313" key="7">
    <source>
        <dbReference type="EMBL" id="WOG96128.1"/>
    </source>
</evidence>
<reference evidence="7" key="2">
    <citation type="submission" date="2022-03" db="EMBL/GenBank/DDBJ databases">
        <title>Draft title - Genomic analysis of global carrot germplasm unveils the trajectory of domestication and the origin of high carotenoid orange carrot.</title>
        <authorList>
            <person name="Iorizzo M."/>
            <person name="Ellison S."/>
            <person name="Senalik D."/>
            <person name="Macko-Podgorni A."/>
            <person name="Grzebelus D."/>
            <person name="Bostan H."/>
            <person name="Rolling W."/>
            <person name="Curaba J."/>
            <person name="Simon P."/>
        </authorList>
    </citation>
    <scope>NUCLEOTIDE SEQUENCE</scope>
    <source>
        <tissue evidence="7">Leaf</tissue>
    </source>
</reference>
<protein>
    <recommendedName>
        <fullName evidence="6">C2H2-type domain-containing protein</fullName>
    </recommendedName>
</protein>
<dbReference type="PANTHER" id="PTHR13480">
    <property type="entry name" value="E3 UBIQUITIN-PROTEIN LIGASE HAKAI-RELATED"/>
    <property type="match status" value="1"/>
</dbReference>
<keyword evidence="8" id="KW-1185">Reference proteome</keyword>
<dbReference type="InterPro" id="IPR040383">
    <property type="entry name" value="HAKAI/CBLL2"/>
</dbReference>
<keyword evidence="3" id="KW-0862">Zinc</keyword>
<reference evidence="7" key="1">
    <citation type="journal article" date="2016" name="Nat. Genet.">
        <title>A high-quality carrot genome assembly provides new insights into carotenoid accumulation and asterid genome evolution.</title>
        <authorList>
            <person name="Iorizzo M."/>
            <person name="Ellison S."/>
            <person name="Senalik D."/>
            <person name="Zeng P."/>
            <person name="Satapoomin P."/>
            <person name="Huang J."/>
            <person name="Bowman M."/>
            <person name="Iovene M."/>
            <person name="Sanseverino W."/>
            <person name="Cavagnaro P."/>
            <person name="Yildiz M."/>
            <person name="Macko-Podgorni A."/>
            <person name="Moranska E."/>
            <person name="Grzebelus E."/>
            <person name="Grzebelus D."/>
            <person name="Ashrafi H."/>
            <person name="Zheng Z."/>
            <person name="Cheng S."/>
            <person name="Spooner D."/>
            <person name="Van Deynze A."/>
            <person name="Simon P."/>
        </authorList>
    </citation>
    <scope>NUCLEOTIDE SEQUENCE</scope>
    <source>
        <tissue evidence="7">Leaf</tissue>
    </source>
</reference>
<dbReference type="EMBL" id="CP093346">
    <property type="protein sequence ID" value="WOG96128.1"/>
    <property type="molecule type" value="Genomic_DNA"/>
</dbReference>
<dbReference type="InterPro" id="IPR017907">
    <property type="entry name" value="Znf_RING_CS"/>
</dbReference>
<dbReference type="GO" id="GO:0008270">
    <property type="term" value="F:zinc ion binding"/>
    <property type="evidence" value="ECO:0007669"/>
    <property type="project" value="UniProtKB-KW"/>
</dbReference>
<dbReference type="PROSITE" id="PS00518">
    <property type="entry name" value="ZF_RING_1"/>
    <property type="match status" value="1"/>
</dbReference>
<dbReference type="InterPro" id="IPR013087">
    <property type="entry name" value="Znf_C2H2_type"/>
</dbReference>
<gene>
    <name evidence="7" type="ORF">DCAR_0415459</name>
</gene>
<dbReference type="AlphaFoldDB" id="A0AAF0WWS9"/>
<sequence>MKPGPLKIILSKKGSSSECAGEKIPGTGENVRAACPSHLIISDLSVAKGIGHAYAAAPVKKVKATVRSGNKEGDKVHICFKCNIPIAIYGRLSPCEHAFCMDCALESNSECYICEAPVNKIQKIHMGKGKMFICGWMNCLKSFCEFDAFKSHTDEVHGGSSSSVKNGGN</sequence>
<keyword evidence="1" id="KW-0479">Metal-binding</keyword>
<keyword evidence="2 5" id="KW-0863">Zinc-finger</keyword>
<dbReference type="PROSITE" id="PS50157">
    <property type="entry name" value="ZINC_FINGER_C2H2_2"/>
    <property type="match status" value="1"/>
</dbReference>
<feature type="domain" description="C2H2-type" evidence="6">
    <location>
        <begin position="132"/>
        <end position="162"/>
    </location>
</feature>
<evidence type="ECO:0000256" key="2">
    <source>
        <dbReference type="ARBA" id="ARBA00022771"/>
    </source>
</evidence>
<dbReference type="GO" id="GO:0016567">
    <property type="term" value="P:protein ubiquitination"/>
    <property type="evidence" value="ECO:0007669"/>
    <property type="project" value="InterPro"/>
</dbReference>
<comment type="similarity">
    <text evidence="4">Belongs to the Hakai family.</text>
</comment>
<dbReference type="Proteomes" id="UP000077755">
    <property type="component" value="Chromosome 4"/>
</dbReference>